<evidence type="ECO:0008006" key="3">
    <source>
        <dbReference type="Google" id="ProtNLM"/>
    </source>
</evidence>
<name>A0A438IXT9_VITVI</name>
<gene>
    <name evidence="1" type="ORF">CK203_017555</name>
</gene>
<dbReference type="InterPro" id="IPR052343">
    <property type="entry name" value="Retrotransposon-Effector_Assoc"/>
</dbReference>
<organism evidence="1 2">
    <name type="scientific">Vitis vinifera</name>
    <name type="common">Grape</name>
    <dbReference type="NCBI Taxonomy" id="29760"/>
    <lineage>
        <taxon>Eukaryota</taxon>
        <taxon>Viridiplantae</taxon>
        <taxon>Streptophyta</taxon>
        <taxon>Embryophyta</taxon>
        <taxon>Tracheophyta</taxon>
        <taxon>Spermatophyta</taxon>
        <taxon>Magnoliopsida</taxon>
        <taxon>eudicotyledons</taxon>
        <taxon>Gunneridae</taxon>
        <taxon>Pentapetalae</taxon>
        <taxon>rosids</taxon>
        <taxon>Vitales</taxon>
        <taxon>Vitaceae</taxon>
        <taxon>Viteae</taxon>
        <taxon>Vitis</taxon>
    </lineage>
</organism>
<dbReference type="AlphaFoldDB" id="A0A438IXT9"/>
<protein>
    <recommendedName>
        <fullName evidence="3">Reverse transcriptase domain-containing protein</fullName>
    </recommendedName>
</protein>
<sequence>MSTPLVRSLGVGRFLAWGAVEARSQAGGHLGVYGLVLNEERENFWNELGDIRGLRNDPWRFSEVIDDLDLKDLPLSGGRPYLDGPVSDHSPILLDGGGVRTGKIPFRFENMWLKVDGFKELIRGWWEGYIVQGSFSHILAVKLSTPKHNLKAWNREVFGNVSNKKVAALSQLGIWDAQERERSLFVEEREIRRGVVEDFKYWADLEEISWRQKSRELWLQEGDKNTSFFHKVANARRRRNFLAKLRVNGVLLTEEVDIKERVAIAFQSILSDSGNGDLPLVGWTLLLYLALMLKLWRFLSLRRRSLLPFLARMGIKLLGQMAFPWPFGRPVSLVGSLYKLLAKVLAICLTKVVGNLVSVFQHAFVAGRQILDAFLIANEAIDSRMKANLRGVIFGLDGASLQPGSRFWPTGPPQTSFKAKEGGFINGFQVRGREGEGVEISHLLFADDTLIFCDARKEVLEYLSWILMWFEAMSGLKINLEKSEPIGEVLNLEDLVRALGCKEGFLPSTYLGLPLGAPFKSSRVLDGVEERF</sequence>
<dbReference type="EMBL" id="QGNW01000075">
    <property type="protein sequence ID" value="RVX01522.1"/>
    <property type="molecule type" value="Genomic_DNA"/>
</dbReference>
<dbReference type="PANTHER" id="PTHR46890:SF50">
    <property type="entry name" value="RNA-DIRECTED DNA POLYMERASE, EUKARYOTA, REVERSE TRANSCRIPTASE ZINC-BINDING DOMAIN PROTEIN-RELATED"/>
    <property type="match status" value="1"/>
</dbReference>
<evidence type="ECO:0000313" key="2">
    <source>
        <dbReference type="Proteomes" id="UP000288805"/>
    </source>
</evidence>
<proteinExistence type="predicted"/>
<reference evidence="1 2" key="1">
    <citation type="journal article" date="2018" name="PLoS Genet.">
        <title>Population sequencing reveals clonal diversity and ancestral inbreeding in the grapevine cultivar Chardonnay.</title>
        <authorList>
            <person name="Roach M.J."/>
            <person name="Johnson D.L."/>
            <person name="Bohlmann J."/>
            <person name="van Vuuren H.J."/>
            <person name="Jones S.J."/>
            <person name="Pretorius I.S."/>
            <person name="Schmidt S.A."/>
            <person name="Borneman A.R."/>
        </authorList>
    </citation>
    <scope>NUCLEOTIDE SEQUENCE [LARGE SCALE GENOMIC DNA]</scope>
    <source>
        <strain evidence="2">cv. Chardonnay</strain>
        <tissue evidence="1">Leaf</tissue>
    </source>
</reference>
<dbReference type="PANTHER" id="PTHR46890">
    <property type="entry name" value="NON-LTR RETROLELEMENT REVERSE TRANSCRIPTASE-LIKE PROTEIN-RELATED"/>
    <property type="match status" value="1"/>
</dbReference>
<dbReference type="Proteomes" id="UP000288805">
    <property type="component" value="Unassembled WGS sequence"/>
</dbReference>
<accession>A0A438IXT9</accession>
<evidence type="ECO:0000313" key="1">
    <source>
        <dbReference type="EMBL" id="RVX01522.1"/>
    </source>
</evidence>
<comment type="caution">
    <text evidence="1">The sequence shown here is derived from an EMBL/GenBank/DDBJ whole genome shotgun (WGS) entry which is preliminary data.</text>
</comment>